<comment type="caution">
    <text evidence="1">The sequence shown here is derived from an EMBL/GenBank/DDBJ whole genome shotgun (WGS) entry which is preliminary data.</text>
</comment>
<name>A0A840AZJ5_9HYPH</name>
<gene>
    <name evidence="1" type="ORF">GGR25_004970</name>
</gene>
<reference evidence="1 2" key="1">
    <citation type="submission" date="2020-08" db="EMBL/GenBank/DDBJ databases">
        <title>Genomic Encyclopedia of Type Strains, Phase IV (KMG-IV): sequencing the most valuable type-strain genomes for metagenomic binning, comparative biology and taxonomic classification.</title>
        <authorList>
            <person name="Goeker M."/>
        </authorList>
    </citation>
    <scope>NUCLEOTIDE SEQUENCE [LARGE SCALE GENOMIC DNA]</scope>
    <source>
        <strain evidence="1 2">DSM 25966</strain>
    </source>
</reference>
<dbReference type="AlphaFoldDB" id="A0A840AZJ5"/>
<dbReference type="Proteomes" id="UP000553963">
    <property type="component" value="Unassembled WGS sequence"/>
</dbReference>
<sequence>MSYKLVALMPMRHSSERVKGKNYRPFGDGRPLF</sequence>
<dbReference type="Pfam" id="PF02348">
    <property type="entry name" value="CTP_transf_3"/>
    <property type="match status" value="1"/>
</dbReference>
<accession>A0A840AZJ5</accession>
<evidence type="ECO:0000313" key="1">
    <source>
        <dbReference type="EMBL" id="MBB3933885.1"/>
    </source>
</evidence>
<proteinExistence type="predicted"/>
<organism evidence="1 2">
    <name type="scientific">Kaistia hirudinis</name>
    <dbReference type="NCBI Taxonomy" id="1293440"/>
    <lineage>
        <taxon>Bacteria</taxon>
        <taxon>Pseudomonadati</taxon>
        <taxon>Pseudomonadota</taxon>
        <taxon>Alphaproteobacteria</taxon>
        <taxon>Hyphomicrobiales</taxon>
        <taxon>Kaistiaceae</taxon>
        <taxon>Kaistia</taxon>
    </lineage>
</organism>
<feature type="non-terminal residue" evidence="1">
    <location>
        <position position="33"/>
    </location>
</feature>
<evidence type="ECO:0000313" key="2">
    <source>
        <dbReference type="Proteomes" id="UP000553963"/>
    </source>
</evidence>
<dbReference type="InterPro" id="IPR003329">
    <property type="entry name" value="Cytidylyl_trans"/>
</dbReference>
<protein>
    <submittedName>
        <fullName evidence="1">CMP-N-acetylneuraminic acid synthetase</fullName>
    </submittedName>
</protein>
<keyword evidence="2" id="KW-1185">Reference proteome</keyword>
<dbReference type="EMBL" id="JACIDS010000013">
    <property type="protein sequence ID" value="MBB3933885.1"/>
    <property type="molecule type" value="Genomic_DNA"/>
</dbReference>